<accession>A0A834KS87</accession>
<dbReference type="EMBL" id="JACSDY010000012">
    <property type="protein sequence ID" value="KAF7413124.1"/>
    <property type="molecule type" value="Genomic_DNA"/>
</dbReference>
<comment type="caution">
    <text evidence="2">The sequence shown here is derived from an EMBL/GenBank/DDBJ whole genome shotgun (WGS) entry which is preliminary data.</text>
</comment>
<dbReference type="Proteomes" id="UP000600918">
    <property type="component" value="Unassembled WGS sequence"/>
</dbReference>
<organism evidence="2 3">
    <name type="scientific">Vespula pensylvanica</name>
    <name type="common">Western yellow jacket</name>
    <name type="synonym">Wasp</name>
    <dbReference type="NCBI Taxonomy" id="30213"/>
    <lineage>
        <taxon>Eukaryota</taxon>
        <taxon>Metazoa</taxon>
        <taxon>Ecdysozoa</taxon>
        <taxon>Arthropoda</taxon>
        <taxon>Hexapoda</taxon>
        <taxon>Insecta</taxon>
        <taxon>Pterygota</taxon>
        <taxon>Neoptera</taxon>
        <taxon>Endopterygota</taxon>
        <taxon>Hymenoptera</taxon>
        <taxon>Apocrita</taxon>
        <taxon>Aculeata</taxon>
        <taxon>Vespoidea</taxon>
        <taxon>Vespidae</taxon>
        <taxon>Vespinae</taxon>
        <taxon>Vespula</taxon>
    </lineage>
</organism>
<proteinExistence type="predicted"/>
<reference evidence="2" key="1">
    <citation type="journal article" date="2020" name="G3 (Bethesda)">
        <title>High-Quality Assemblies for Three Invasive Social Wasps from the &lt;i&gt;Vespula&lt;/i&gt; Genus.</title>
        <authorList>
            <person name="Harrop T.W.R."/>
            <person name="Guhlin J."/>
            <person name="McLaughlin G.M."/>
            <person name="Permina E."/>
            <person name="Stockwell P."/>
            <person name="Gilligan J."/>
            <person name="Le Lec M.F."/>
            <person name="Gruber M.A.M."/>
            <person name="Quinn O."/>
            <person name="Lovegrove M."/>
            <person name="Duncan E.J."/>
            <person name="Remnant E.J."/>
            <person name="Van Eeckhoven J."/>
            <person name="Graham B."/>
            <person name="Knapp R.A."/>
            <person name="Langford K.W."/>
            <person name="Kronenberg Z."/>
            <person name="Press M.O."/>
            <person name="Eacker S.M."/>
            <person name="Wilson-Rankin E.E."/>
            <person name="Purcell J."/>
            <person name="Lester P.J."/>
            <person name="Dearden P.K."/>
        </authorList>
    </citation>
    <scope>NUCLEOTIDE SEQUENCE</scope>
    <source>
        <strain evidence="2">Volc-1</strain>
    </source>
</reference>
<evidence type="ECO:0000313" key="2">
    <source>
        <dbReference type="EMBL" id="KAF7413124.1"/>
    </source>
</evidence>
<protein>
    <submittedName>
        <fullName evidence="2">Uncharacterized protein</fullName>
    </submittedName>
</protein>
<feature type="compositionally biased region" description="Basic and acidic residues" evidence="1">
    <location>
        <begin position="76"/>
        <end position="90"/>
    </location>
</feature>
<dbReference type="AlphaFoldDB" id="A0A834KS87"/>
<name>A0A834KS87_VESPE</name>
<keyword evidence="3" id="KW-1185">Reference proteome</keyword>
<evidence type="ECO:0000256" key="1">
    <source>
        <dbReference type="SAM" id="MobiDB-lite"/>
    </source>
</evidence>
<gene>
    <name evidence="2" type="ORF">H0235_012975</name>
</gene>
<feature type="region of interest" description="Disordered" evidence="1">
    <location>
        <begin position="76"/>
        <end position="125"/>
    </location>
</feature>
<evidence type="ECO:0000313" key="3">
    <source>
        <dbReference type="Proteomes" id="UP000600918"/>
    </source>
</evidence>
<sequence>MNLFDEKLDVLTLNGVTLATFLTSLKQAGCFAERLDDVGSDGFRGKAASSMGHRSLRLRREDDRITWKVRPDSSIELPGRTDLHRHRDDCFLPDPRSFSKQHQQKHHQPRPPLGNGFQDYASVRT</sequence>